<name>A0ABX0KJE5_9PROT</name>
<accession>A0ABX0KJE5</accession>
<dbReference type="InterPro" id="IPR002035">
    <property type="entry name" value="VWF_A"/>
</dbReference>
<dbReference type="InterPro" id="IPR036465">
    <property type="entry name" value="vWFA_dom_sf"/>
</dbReference>
<dbReference type="InterPro" id="IPR028087">
    <property type="entry name" value="Tad_N"/>
</dbReference>
<comment type="caution">
    <text evidence="2">The sequence shown here is derived from an EMBL/GenBank/DDBJ whole genome shotgun (WGS) entry which is preliminary data.</text>
</comment>
<protein>
    <recommendedName>
        <fullName evidence="1">VWFA domain-containing protein</fullName>
    </recommendedName>
</protein>
<sequence>MFQRLRASRDGGVTVLMPIALLTMLVGVATASNLAVVVNTRSHLQNIADAAALKAAQAANNSLVSAGADASNAQALATAQTAATASVTTNASAAGISPIPIATVTYTPQTQYSGSVTVSLSSTPKFIMPAFVPGMSGPITVSSTASMTASNSYLQIIFLVDISNSMTVGGNADAIQTLENTPNQCAFACHDPNAYYYTANNVSCTTSLNPQTSSRKASPVCDLRAYAQANGISLKIDYVKEAMQTFTTQLSAYTTSNANRITVGINTFGTNFIQTVAPTADIAAATTAASSLDVENATQYYNSRNSYSYRPLDFANYNGGYTKITSALNSVAGQLTNIGDGTSPSKMKTYVIFLSDGAEDIYDATYPPYYHTVDVSYTNACTTLKNMGVQLFSIWVPYYSVPGNPLFDTYVEPVTGTGSGTMQGSMQTCASKTDDYFQADDGAAIQQAFASTLDAIINDSSLRISK</sequence>
<gene>
    <name evidence="2" type="ORF">GOB84_18530</name>
</gene>
<evidence type="ECO:0000313" key="2">
    <source>
        <dbReference type="EMBL" id="NHO34455.1"/>
    </source>
</evidence>
<dbReference type="EMBL" id="WOSW01000104">
    <property type="protein sequence ID" value="NHO34455.1"/>
    <property type="molecule type" value="Genomic_DNA"/>
</dbReference>
<proteinExistence type="predicted"/>
<dbReference type="PROSITE" id="PS50234">
    <property type="entry name" value="VWFA"/>
    <property type="match status" value="1"/>
</dbReference>
<feature type="domain" description="VWFA" evidence="1">
    <location>
        <begin position="155"/>
        <end position="453"/>
    </location>
</feature>
<dbReference type="SUPFAM" id="SSF53300">
    <property type="entry name" value="vWA-like"/>
    <property type="match status" value="1"/>
</dbReference>
<dbReference type="Pfam" id="PF13400">
    <property type="entry name" value="Tad"/>
    <property type="match status" value="1"/>
</dbReference>
<dbReference type="RefSeq" id="WP_173578846.1">
    <property type="nucleotide sequence ID" value="NZ_WOSW01000104.1"/>
</dbReference>
<evidence type="ECO:0000313" key="3">
    <source>
        <dbReference type="Proteomes" id="UP000615326"/>
    </source>
</evidence>
<dbReference type="Proteomes" id="UP000615326">
    <property type="component" value="Unassembled WGS sequence"/>
</dbReference>
<reference evidence="2 3" key="1">
    <citation type="journal article" date="2020" name="Int. J. Syst. Evol. Microbiol.">
        <title>Novel acetic acid bacteria from cider fermentations: Acetobacter conturbans sp. nov. and Acetobacter fallax sp. nov.</title>
        <authorList>
            <person name="Sombolestani A.S."/>
            <person name="Cleenwerck I."/>
            <person name="Cnockaert M."/>
            <person name="Borremans W."/>
            <person name="Wieme A.D."/>
            <person name="De Vuyst L."/>
            <person name="Vandamme P."/>
        </authorList>
    </citation>
    <scope>NUCLEOTIDE SEQUENCE [LARGE SCALE GENOMIC DNA]</scope>
    <source>
        <strain evidence="2 3">LMG 1637</strain>
    </source>
</reference>
<dbReference type="Gene3D" id="3.40.50.410">
    <property type="entry name" value="von Willebrand factor, type A domain"/>
    <property type="match status" value="1"/>
</dbReference>
<organism evidence="2 3">
    <name type="scientific">Acetobacter fallax</name>
    <dbReference type="NCBI Taxonomy" id="1737473"/>
    <lineage>
        <taxon>Bacteria</taxon>
        <taxon>Pseudomonadati</taxon>
        <taxon>Pseudomonadota</taxon>
        <taxon>Alphaproteobacteria</taxon>
        <taxon>Acetobacterales</taxon>
        <taxon>Acetobacteraceae</taxon>
        <taxon>Acetobacter</taxon>
    </lineage>
</organism>
<keyword evidence="3" id="KW-1185">Reference proteome</keyword>
<evidence type="ECO:0000259" key="1">
    <source>
        <dbReference type="PROSITE" id="PS50234"/>
    </source>
</evidence>